<keyword evidence="7 11" id="KW-0378">Hydrolase</keyword>
<evidence type="ECO:0000256" key="2">
    <source>
        <dbReference type="ARBA" id="ARBA00009165"/>
    </source>
</evidence>
<keyword evidence="9 10" id="KW-0472">Membrane</keyword>
<evidence type="ECO:0000256" key="9">
    <source>
        <dbReference type="ARBA" id="ARBA00023136"/>
    </source>
</evidence>
<evidence type="ECO:0000256" key="3">
    <source>
        <dbReference type="ARBA" id="ARBA00018997"/>
    </source>
</evidence>
<keyword evidence="4" id="KW-1003">Cell membrane</keyword>
<dbReference type="GO" id="GO:0006508">
    <property type="term" value="P:proteolysis"/>
    <property type="evidence" value="ECO:0007669"/>
    <property type="project" value="UniProtKB-KW"/>
</dbReference>
<feature type="transmembrane region" description="Helical" evidence="10">
    <location>
        <begin position="132"/>
        <end position="155"/>
    </location>
</feature>
<feature type="transmembrane region" description="Helical" evidence="10">
    <location>
        <begin position="6"/>
        <end position="22"/>
    </location>
</feature>
<evidence type="ECO:0000256" key="10">
    <source>
        <dbReference type="SAM" id="Phobius"/>
    </source>
</evidence>
<dbReference type="PANTHER" id="PTHR36844">
    <property type="entry name" value="PROTEASE PRSW"/>
    <property type="match status" value="1"/>
</dbReference>
<organism evidence="11 12">
    <name type="scientific">Imperialibacter roseus</name>
    <dbReference type="NCBI Taxonomy" id="1324217"/>
    <lineage>
        <taxon>Bacteria</taxon>
        <taxon>Pseudomonadati</taxon>
        <taxon>Bacteroidota</taxon>
        <taxon>Cytophagia</taxon>
        <taxon>Cytophagales</taxon>
        <taxon>Flammeovirgaceae</taxon>
        <taxon>Imperialibacter</taxon>
    </lineage>
</organism>
<gene>
    <name evidence="11" type="ORF">RT717_25270</name>
</gene>
<proteinExistence type="inferred from homology"/>
<dbReference type="PIRSF" id="PIRSF016933">
    <property type="entry name" value="PrsW"/>
    <property type="match status" value="1"/>
</dbReference>
<keyword evidence="12" id="KW-1185">Reference proteome</keyword>
<feature type="transmembrane region" description="Helical" evidence="10">
    <location>
        <begin position="193"/>
        <end position="209"/>
    </location>
</feature>
<evidence type="ECO:0000256" key="1">
    <source>
        <dbReference type="ARBA" id="ARBA00004651"/>
    </source>
</evidence>
<evidence type="ECO:0000256" key="8">
    <source>
        <dbReference type="ARBA" id="ARBA00022989"/>
    </source>
</evidence>
<feature type="transmembrane region" description="Helical" evidence="10">
    <location>
        <begin position="105"/>
        <end position="126"/>
    </location>
</feature>
<protein>
    <recommendedName>
        <fullName evidence="3">Protease PrsW</fullName>
    </recommendedName>
</protein>
<dbReference type="Proteomes" id="UP001302349">
    <property type="component" value="Chromosome"/>
</dbReference>
<name>A0ABZ0IMZ7_9BACT</name>
<evidence type="ECO:0000313" key="12">
    <source>
        <dbReference type="Proteomes" id="UP001302349"/>
    </source>
</evidence>
<dbReference type="InterPro" id="IPR026898">
    <property type="entry name" value="PrsW"/>
</dbReference>
<evidence type="ECO:0000256" key="7">
    <source>
        <dbReference type="ARBA" id="ARBA00022801"/>
    </source>
</evidence>
<dbReference type="PANTHER" id="PTHR36844:SF1">
    <property type="entry name" value="PROTEASE PRSW"/>
    <property type="match status" value="1"/>
</dbReference>
<evidence type="ECO:0000256" key="5">
    <source>
        <dbReference type="ARBA" id="ARBA00022670"/>
    </source>
</evidence>
<dbReference type="Pfam" id="PF13367">
    <property type="entry name" value="PrsW-protease"/>
    <property type="match status" value="1"/>
</dbReference>
<reference evidence="11 12" key="1">
    <citation type="journal article" date="2023" name="Microbiol. Resour. Announc.">
        <title>Complete Genome Sequence of Imperialibacter roseus strain P4T.</title>
        <authorList>
            <person name="Tizabi D.R."/>
            <person name="Bachvaroff T."/>
            <person name="Hill R.T."/>
        </authorList>
    </citation>
    <scope>NUCLEOTIDE SEQUENCE [LARGE SCALE GENOMIC DNA]</scope>
    <source>
        <strain evidence="11 12">P4T</strain>
    </source>
</reference>
<evidence type="ECO:0000256" key="4">
    <source>
        <dbReference type="ARBA" id="ARBA00022475"/>
    </source>
</evidence>
<dbReference type="RefSeq" id="WP_317489114.1">
    <property type="nucleotide sequence ID" value="NZ_CP136051.1"/>
</dbReference>
<feature type="transmembrane region" description="Helical" evidence="10">
    <location>
        <begin position="34"/>
        <end position="55"/>
    </location>
</feature>
<dbReference type="EMBL" id="CP136051">
    <property type="protein sequence ID" value="WOK06390.1"/>
    <property type="molecule type" value="Genomic_DNA"/>
</dbReference>
<evidence type="ECO:0000256" key="6">
    <source>
        <dbReference type="ARBA" id="ARBA00022692"/>
    </source>
</evidence>
<dbReference type="InterPro" id="IPR023596">
    <property type="entry name" value="Peptidase_PrsW_arch/bac"/>
</dbReference>
<comment type="subcellular location">
    <subcellularLocation>
        <location evidence="1">Cell membrane</location>
        <topology evidence="1">Multi-pass membrane protein</topology>
    </subcellularLocation>
</comment>
<sequence length="228" mass="25203">MIFTLLALALAPGIAIILFIYLKDKHEKEPKGLLLRAFLFGVLSLVLTLVVSAIADKFVSLDHSSAEDLALYAFGMVAFIEEGSKYLFVRYFLYPHKEFNEPFDGIIYAVMVSMGFATVENLFYVFEGGVSIAIMRMFTAVPAHATFAVLMGFFLGKAKFQHKKAAFGLIGLGAATILHGAYDYFLFMDHVPGIWLGALVSLIVGLYLSKRAIKMHQEVSPFKPLTGL</sequence>
<evidence type="ECO:0000313" key="11">
    <source>
        <dbReference type="EMBL" id="WOK06390.1"/>
    </source>
</evidence>
<dbReference type="GO" id="GO:0008233">
    <property type="term" value="F:peptidase activity"/>
    <property type="evidence" value="ECO:0007669"/>
    <property type="project" value="UniProtKB-KW"/>
</dbReference>
<keyword evidence="5 11" id="KW-0645">Protease</keyword>
<accession>A0ABZ0IMZ7</accession>
<keyword evidence="6 10" id="KW-0812">Transmembrane</keyword>
<keyword evidence="8 10" id="KW-1133">Transmembrane helix</keyword>
<feature type="transmembrane region" description="Helical" evidence="10">
    <location>
        <begin position="70"/>
        <end position="93"/>
    </location>
</feature>
<feature type="transmembrane region" description="Helical" evidence="10">
    <location>
        <begin position="167"/>
        <end position="187"/>
    </location>
</feature>
<comment type="similarity">
    <text evidence="2">Belongs to the protease PrsW family.</text>
</comment>